<organism evidence="2 3">
    <name type="scientific">Staphylococcus equorum</name>
    <dbReference type="NCBI Taxonomy" id="246432"/>
    <lineage>
        <taxon>Bacteria</taxon>
        <taxon>Bacillati</taxon>
        <taxon>Bacillota</taxon>
        <taxon>Bacilli</taxon>
        <taxon>Bacillales</taxon>
        <taxon>Staphylococcaceae</taxon>
        <taxon>Staphylococcus</taxon>
    </lineage>
</organism>
<comment type="caution">
    <text evidence="2">The sequence shown here is derived from an EMBL/GenBank/DDBJ whole genome shotgun (WGS) entry which is preliminary data.</text>
</comment>
<dbReference type="PANTHER" id="PTHR43792:SF1">
    <property type="entry name" value="N-ACETYLTRANSFERASE DOMAIN-CONTAINING PROTEIN"/>
    <property type="match status" value="1"/>
</dbReference>
<gene>
    <name evidence="2" type="ORF">M4L89_10700</name>
</gene>
<protein>
    <submittedName>
        <fullName evidence="2">GNAT family N-acetyltransferase</fullName>
    </submittedName>
</protein>
<dbReference type="AlphaFoldDB" id="A0A9X4L652"/>
<sequence>MTVYIETERLRLRDWQEEDLLSFQQMNANQQVRRYFPSLLSYQRSEHDMNKMNEMILDDGIGLFAVELKETNGWLGFIGLNYVTEESKFPFEELPFYEIGWRLIPEVWGNGLATEGAEAVLKYAKQQGLNEVYAFTSESNEPSLKVMEKLGMEIYDYFEHPELSKHHPLNRHVRYYKNLAMLDDESLKSSS</sequence>
<proteinExistence type="predicted"/>
<dbReference type="PROSITE" id="PS51186">
    <property type="entry name" value="GNAT"/>
    <property type="match status" value="1"/>
</dbReference>
<dbReference type="GO" id="GO:0016747">
    <property type="term" value="F:acyltransferase activity, transferring groups other than amino-acyl groups"/>
    <property type="evidence" value="ECO:0007669"/>
    <property type="project" value="InterPro"/>
</dbReference>
<evidence type="ECO:0000259" key="1">
    <source>
        <dbReference type="PROSITE" id="PS51186"/>
    </source>
</evidence>
<dbReference type="Pfam" id="PF13302">
    <property type="entry name" value="Acetyltransf_3"/>
    <property type="match status" value="1"/>
</dbReference>
<dbReference type="InterPro" id="IPR051531">
    <property type="entry name" value="N-acetyltransferase"/>
</dbReference>
<feature type="domain" description="N-acetyltransferase" evidence="1">
    <location>
        <begin position="10"/>
        <end position="180"/>
    </location>
</feature>
<dbReference type="EMBL" id="JAMBQA010000005">
    <property type="protein sequence ID" value="MDG0846691.1"/>
    <property type="molecule type" value="Genomic_DNA"/>
</dbReference>
<keyword evidence="3" id="KW-1185">Reference proteome</keyword>
<dbReference type="RefSeq" id="WP_002508353.1">
    <property type="nucleotide sequence ID" value="NZ_CP013980.1"/>
</dbReference>
<dbReference type="SUPFAM" id="SSF55729">
    <property type="entry name" value="Acyl-CoA N-acyltransferases (Nat)"/>
    <property type="match status" value="1"/>
</dbReference>
<dbReference type="Gene3D" id="3.40.630.30">
    <property type="match status" value="1"/>
</dbReference>
<evidence type="ECO:0000313" key="3">
    <source>
        <dbReference type="Proteomes" id="UP001152422"/>
    </source>
</evidence>
<name>A0A9X4L652_9STAP</name>
<dbReference type="InterPro" id="IPR000182">
    <property type="entry name" value="GNAT_dom"/>
</dbReference>
<dbReference type="PANTHER" id="PTHR43792">
    <property type="entry name" value="GNAT FAMILY, PUTATIVE (AFU_ORTHOLOGUE AFUA_3G00765)-RELATED-RELATED"/>
    <property type="match status" value="1"/>
</dbReference>
<dbReference type="Proteomes" id="UP001152422">
    <property type="component" value="Unassembled WGS sequence"/>
</dbReference>
<reference evidence="2" key="1">
    <citation type="submission" date="2022-05" db="EMBL/GenBank/DDBJ databases">
        <title>Comparative genomics of Staphylococcus equorum isolates.</title>
        <authorList>
            <person name="Luelf R.H."/>
        </authorList>
    </citation>
    <scope>NUCLEOTIDE SEQUENCE</scope>
    <source>
        <strain evidence="2">TMW 2.2497</strain>
    </source>
</reference>
<evidence type="ECO:0000313" key="2">
    <source>
        <dbReference type="EMBL" id="MDG0846691.1"/>
    </source>
</evidence>
<dbReference type="GeneID" id="69846592"/>
<dbReference type="InterPro" id="IPR016181">
    <property type="entry name" value="Acyl_CoA_acyltransferase"/>
</dbReference>
<accession>A0A9X4L652</accession>